<dbReference type="Pfam" id="PF04339">
    <property type="entry name" value="FemAB_like"/>
    <property type="match status" value="1"/>
</dbReference>
<dbReference type="Gene3D" id="3.40.630.30">
    <property type="match status" value="1"/>
</dbReference>
<protein>
    <submittedName>
        <fullName evidence="1">GNAT family N-acetyltransferase</fullName>
    </submittedName>
</protein>
<proteinExistence type="predicted"/>
<name>A0A937I852_9GAMM</name>
<reference evidence="1" key="1">
    <citation type="submission" date="2020-10" db="EMBL/GenBank/DDBJ databases">
        <title>Microbiome of the Black Sea water column analyzed by genome centric metagenomics.</title>
        <authorList>
            <person name="Cabello-Yeves P.J."/>
            <person name="Callieri C."/>
            <person name="Picazo A."/>
            <person name="Mehrshad M."/>
            <person name="Haro-Moreno J.M."/>
            <person name="Roda-Garcia J."/>
            <person name="Dzembekova N."/>
            <person name="Slabakova V."/>
            <person name="Slabakova N."/>
            <person name="Moncheva S."/>
            <person name="Rodriguez-Valera F."/>
        </authorList>
    </citation>
    <scope>NUCLEOTIDE SEQUENCE</scope>
    <source>
        <strain evidence="1">BS307-5m-G50</strain>
    </source>
</reference>
<gene>
    <name evidence="1" type="ORF">ISQ64_02870</name>
</gene>
<dbReference type="EMBL" id="JADHQD010000012">
    <property type="protein sequence ID" value="MBL6818330.1"/>
    <property type="molecule type" value="Genomic_DNA"/>
</dbReference>
<evidence type="ECO:0000313" key="2">
    <source>
        <dbReference type="Proteomes" id="UP000711391"/>
    </source>
</evidence>
<dbReference type="AlphaFoldDB" id="A0A937I852"/>
<evidence type="ECO:0000313" key="1">
    <source>
        <dbReference type="EMBL" id="MBL6818330.1"/>
    </source>
</evidence>
<dbReference type="Proteomes" id="UP000711391">
    <property type="component" value="Unassembled WGS sequence"/>
</dbReference>
<comment type="caution">
    <text evidence="1">The sequence shown here is derived from an EMBL/GenBank/DDBJ whole genome shotgun (WGS) entry which is preliminary data.</text>
</comment>
<organism evidence="1 2">
    <name type="scientific">SAR86 cluster bacterium</name>
    <dbReference type="NCBI Taxonomy" id="2030880"/>
    <lineage>
        <taxon>Bacteria</taxon>
        <taxon>Pseudomonadati</taxon>
        <taxon>Pseudomonadota</taxon>
        <taxon>Gammaproteobacteria</taxon>
        <taxon>SAR86 cluster</taxon>
    </lineage>
</organism>
<dbReference type="InterPro" id="IPR016181">
    <property type="entry name" value="Acyl_CoA_acyltransferase"/>
</dbReference>
<sequence length="378" mass="44880">MKSKFIESLSEISSVDFNQIIDEKDKPFMSYEYLYALEQSKSVHANNGWQSLHLTLAEKEDLSGFIPIYKKNNSHGEFVFDHQWSYALRRANRNYYPKLLSAIPFTPCETRKFITSQSTNIESFTKPVIDYMKKNDIETWHILFPDKKLAKTLIENNFIERSGYRFVWNNKEYENFNDFLKIFTSRQRKNIKSERKKIHDSGIRFSVKDNTNVTLDDWLVFYEFYKSTYHERMQAPYLNFDFFNLVHKYKDALCPVIFFAELEGNKIAGSLCFQNKDTLYGRHWGSSINIDSLHFECCYYQGIEYCIKNGISFFDPGVQGEHKIRRGFEPRASNSYHYVLHEDFRAAIESFCKEEEVSIKKYLAACSEYTPIKKEYRI</sequence>
<dbReference type="PANTHER" id="PTHR47017">
    <property type="entry name" value="ACYL-COA"/>
    <property type="match status" value="1"/>
</dbReference>
<dbReference type="InterPro" id="IPR007434">
    <property type="entry name" value="FemAB-like"/>
</dbReference>
<dbReference type="SUPFAM" id="SSF55729">
    <property type="entry name" value="Acyl-CoA N-acyltransferases (Nat)"/>
    <property type="match status" value="1"/>
</dbReference>
<dbReference type="PANTHER" id="PTHR47017:SF1">
    <property type="entry name" value="ACYL-COA"/>
    <property type="match status" value="1"/>
</dbReference>
<accession>A0A937I852</accession>